<name>A0A0F7V501_TOXGV</name>
<evidence type="ECO:0000313" key="1">
    <source>
        <dbReference type="EMBL" id="CEL76307.1"/>
    </source>
</evidence>
<dbReference type="AlphaFoldDB" id="A0A0F7V501"/>
<protein>
    <submittedName>
        <fullName evidence="1">Uncharacterized protein</fullName>
    </submittedName>
</protein>
<dbReference type="EMBL" id="LN714499">
    <property type="protein sequence ID" value="CEL76307.1"/>
    <property type="molecule type" value="Genomic_DNA"/>
</dbReference>
<gene>
    <name evidence="1" type="ORF">BN1205_108675</name>
</gene>
<accession>A0A0F7V501</accession>
<reference evidence="1" key="1">
    <citation type="journal article" date="2015" name="PLoS ONE">
        <title>Comprehensive Evaluation of Toxoplasma gondii VEG and Neospora caninum LIV Genomes with Tachyzoite Stage Transcriptome and Proteome Defines Novel Transcript Features.</title>
        <authorList>
            <person name="Ramaprasad A."/>
            <person name="Mourier T."/>
            <person name="Naeem R."/>
            <person name="Malas T.B."/>
            <person name="Moussa E."/>
            <person name="Panigrahi A."/>
            <person name="Vermont S.J."/>
            <person name="Otto T.D."/>
            <person name="Wastling J."/>
            <person name="Pain A."/>
        </authorList>
    </citation>
    <scope>NUCLEOTIDE SEQUENCE</scope>
    <source>
        <strain evidence="1">VEG</strain>
    </source>
</reference>
<organism evidence="1">
    <name type="scientific">Toxoplasma gondii (strain ATCC 50861 / VEG)</name>
    <dbReference type="NCBI Taxonomy" id="432359"/>
    <lineage>
        <taxon>Eukaryota</taxon>
        <taxon>Sar</taxon>
        <taxon>Alveolata</taxon>
        <taxon>Apicomplexa</taxon>
        <taxon>Conoidasida</taxon>
        <taxon>Coccidia</taxon>
        <taxon>Eucoccidiorida</taxon>
        <taxon>Eimeriorina</taxon>
        <taxon>Sarcocystidae</taxon>
        <taxon>Toxoplasma</taxon>
    </lineage>
</organism>
<sequence>MNGLAGLPFRREEEVNSNYQLHCVGGSEPWKAEACRRLFDCRSQDICSGAHMNAIAVRFVRP</sequence>
<proteinExistence type="predicted"/>